<proteinExistence type="inferred from homology"/>
<name>A0ABP7D5L0_9MICC</name>
<reference evidence="5" key="1">
    <citation type="journal article" date="2019" name="Int. J. Syst. Evol. Microbiol.">
        <title>The Global Catalogue of Microorganisms (GCM) 10K type strain sequencing project: providing services to taxonomists for standard genome sequencing and annotation.</title>
        <authorList>
            <consortium name="The Broad Institute Genomics Platform"/>
            <consortium name="The Broad Institute Genome Sequencing Center for Infectious Disease"/>
            <person name="Wu L."/>
            <person name="Ma J."/>
        </authorList>
    </citation>
    <scope>NUCLEOTIDE SEQUENCE [LARGE SCALE GENOMIC DNA]</scope>
    <source>
        <strain evidence="5">JCM 30742</strain>
    </source>
</reference>
<comment type="similarity">
    <text evidence="1">Belongs to the AHA1 family.</text>
</comment>
<dbReference type="SUPFAM" id="SSF55961">
    <property type="entry name" value="Bet v1-like"/>
    <property type="match status" value="1"/>
</dbReference>
<dbReference type="Pfam" id="PF08327">
    <property type="entry name" value="AHSA1"/>
    <property type="match status" value="1"/>
</dbReference>
<feature type="region of interest" description="Disordered" evidence="2">
    <location>
        <begin position="1"/>
        <end position="22"/>
    </location>
</feature>
<evidence type="ECO:0000256" key="1">
    <source>
        <dbReference type="ARBA" id="ARBA00006817"/>
    </source>
</evidence>
<sequence length="161" mass="17569">MDGLFSHASPATGPEDTATDVPAPLVSSVTVPVAADQAFEGMTEYTHLWWPVGKYSAFGSGTHPAFGSGSLYEEAEDGRQYQWARIVQVKHPELIELAFTMLMDQQPPTRVVIAFEEHGTGTKVTLTHDGWAPGAAGHEQHAKYGNWDEILGYYARFMGGK</sequence>
<evidence type="ECO:0000313" key="5">
    <source>
        <dbReference type="Proteomes" id="UP001500752"/>
    </source>
</evidence>
<dbReference type="EMBL" id="BAABEO010000033">
    <property type="protein sequence ID" value="GAA3700978.1"/>
    <property type="molecule type" value="Genomic_DNA"/>
</dbReference>
<keyword evidence="5" id="KW-1185">Reference proteome</keyword>
<evidence type="ECO:0000313" key="4">
    <source>
        <dbReference type="EMBL" id="GAA3700978.1"/>
    </source>
</evidence>
<dbReference type="Proteomes" id="UP001500752">
    <property type="component" value="Unassembled WGS sequence"/>
</dbReference>
<evidence type="ECO:0000256" key="2">
    <source>
        <dbReference type="SAM" id="MobiDB-lite"/>
    </source>
</evidence>
<feature type="domain" description="Activator of Hsp90 ATPase homologue 1/2-like C-terminal" evidence="3">
    <location>
        <begin position="64"/>
        <end position="150"/>
    </location>
</feature>
<dbReference type="InterPro" id="IPR013538">
    <property type="entry name" value="ASHA1/2-like_C"/>
</dbReference>
<dbReference type="RefSeq" id="WP_345153961.1">
    <property type="nucleotide sequence ID" value="NZ_BAABEO010000033.1"/>
</dbReference>
<gene>
    <name evidence="4" type="ORF">GCM10023081_41860</name>
</gene>
<comment type="caution">
    <text evidence="4">The sequence shown here is derived from an EMBL/GenBank/DDBJ whole genome shotgun (WGS) entry which is preliminary data.</text>
</comment>
<protein>
    <recommendedName>
        <fullName evidence="3">Activator of Hsp90 ATPase homologue 1/2-like C-terminal domain-containing protein</fullName>
    </recommendedName>
</protein>
<dbReference type="InterPro" id="IPR023393">
    <property type="entry name" value="START-like_dom_sf"/>
</dbReference>
<organism evidence="4 5">
    <name type="scientific">Arthrobacter ginkgonis</name>
    <dbReference type="NCBI Taxonomy" id="1630594"/>
    <lineage>
        <taxon>Bacteria</taxon>
        <taxon>Bacillati</taxon>
        <taxon>Actinomycetota</taxon>
        <taxon>Actinomycetes</taxon>
        <taxon>Micrococcales</taxon>
        <taxon>Micrococcaceae</taxon>
        <taxon>Arthrobacter</taxon>
    </lineage>
</organism>
<evidence type="ECO:0000259" key="3">
    <source>
        <dbReference type="Pfam" id="PF08327"/>
    </source>
</evidence>
<accession>A0ABP7D5L0</accession>
<dbReference type="Gene3D" id="3.30.530.20">
    <property type="match status" value="1"/>
</dbReference>